<proteinExistence type="predicted"/>
<accession>A0A195EDY8</accession>
<dbReference type="Proteomes" id="UP000078492">
    <property type="component" value="Unassembled WGS sequence"/>
</dbReference>
<sequence>RHWEKIKWIISASNVWGNSKIQRVLFATMENIIDRHSTRLISKLLQFHQYTEMINHNGRMRFHLSVTKATVCTPKLKIHFEKKQHVTVRTNKVQLNDILHSSIYVHIICISSAYYFNLKFSYIIFIINSITFLHIIAYNKMPYFGEVLLQQKLNTVLGFSALESPNNVLHFDCNKTSPARHISELRSDKICKNSPFCNFKCKFFKIVTDPYADITLRAQHSARLRSLNWSLTQQSRDDKWARLLESEESFVARLKALQDILMEEPKFT</sequence>
<evidence type="ECO:0000313" key="3">
    <source>
        <dbReference type="Proteomes" id="UP000078492"/>
    </source>
</evidence>
<keyword evidence="1" id="KW-0472">Membrane</keyword>
<reference evidence="2 3" key="1">
    <citation type="submission" date="2015-09" db="EMBL/GenBank/DDBJ databases">
        <title>Trachymyrmex cornetzi WGS genome.</title>
        <authorList>
            <person name="Nygaard S."/>
            <person name="Hu H."/>
            <person name="Boomsma J."/>
            <person name="Zhang G."/>
        </authorList>
    </citation>
    <scope>NUCLEOTIDE SEQUENCE [LARGE SCALE GENOMIC DNA]</scope>
    <source>
        <strain evidence="2">Tcor2-1</strain>
        <tissue evidence="2">Whole body</tissue>
    </source>
</reference>
<dbReference type="AlphaFoldDB" id="A0A195EDY8"/>
<name>A0A195EDY8_9HYME</name>
<evidence type="ECO:0000256" key="1">
    <source>
        <dbReference type="SAM" id="Phobius"/>
    </source>
</evidence>
<feature type="transmembrane region" description="Helical" evidence="1">
    <location>
        <begin position="122"/>
        <end position="139"/>
    </location>
</feature>
<evidence type="ECO:0000313" key="2">
    <source>
        <dbReference type="EMBL" id="KYN23059.1"/>
    </source>
</evidence>
<protein>
    <submittedName>
        <fullName evidence="2">Uncharacterized protein</fullName>
    </submittedName>
</protein>
<keyword evidence="3" id="KW-1185">Reference proteome</keyword>
<dbReference type="EMBL" id="KQ979074">
    <property type="protein sequence ID" value="KYN23059.1"/>
    <property type="molecule type" value="Genomic_DNA"/>
</dbReference>
<keyword evidence="1" id="KW-1133">Transmembrane helix</keyword>
<organism evidence="2 3">
    <name type="scientific">Trachymyrmex cornetzi</name>
    <dbReference type="NCBI Taxonomy" id="471704"/>
    <lineage>
        <taxon>Eukaryota</taxon>
        <taxon>Metazoa</taxon>
        <taxon>Ecdysozoa</taxon>
        <taxon>Arthropoda</taxon>
        <taxon>Hexapoda</taxon>
        <taxon>Insecta</taxon>
        <taxon>Pterygota</taxon>
        <taxon>Neoptera</taxon>
        <taxon>Endopterygota</taxon>
        <taxon>Hymenoptera</taxon>
        <taxon>Apocrita</taxon>
        <taxon>Aculeata</taxon>
        <taxon>Formicoidea</taxon>
        <taxon>Formicidae</taxon>
        <taxon>Myrmicinae</taxon>
        <taxon>Trachymyrmex</taxon>
    </lineage>
</organism>
<keyword evidence="1" id="KW-0812">Transmembrane</keyword>
<feature type="non-terminal residue" evidence="2">
    <location>
        <position position="1"/>
    </location>
</feature>
<gene>
    <name evidence="2" type="ORF">ALC57_04843</name>
</gene>